<sequence>MEGMGFFHWLRLRQAAPRPPPAPTTATTTTTATSTNTRTPTQAPESAPPPFRTPLPGAGIAGGPLQFGGPRQPDGGFSRSQIRP</sequence>
<reference evidence="2" key="1">
    <citation type="journal article" date="2023" name="Science">
        <title>Genome structures resolve the early diversification of teleost fishes.</title>
        <authorList>
            <person name="Parey E."/>
            <person name="Louis A."/>
            <person name="Montfort J."/>
            <person name="Bouchez O."/>
            <person name="Roques C."/>
            <person name="Iampietro C."/>
            <person name="Lluch J."/>
            <person name="Castinel A."/>
            <person name="Donnadieu C."/>
            <person name="Desvignes T."/>
            <person name="Floi Bucao C."/>
            <person name="Jouanno E."/>
            <person name="Wen M."/>
            <person name="Mejri S."/>
            <person name="Dirks R."/>
            <person name="Jansen H."/>
            <person name="Henkel C."/>
            <person name="Chen W.J."/>
            <person name="Zahm M."/>
            <person name="Cabau C."/>
            <person name="Klopp C."/>
            <person name="Thompson A.W."/>
            <person name="Robinson-Rechavi M."/>
            <person name="Braasch I."/>
            <person name="Lecointre G."/>
            <person name="Bobe J."/>
            <person name="Postlethwait J.H."/>
            <person name="Berthelot C."/>
            <person name="Roest Crollius H."/>
            <person name="Guiguen Y."/>
        </authorList>
    </citation>
    <scope>NUCLEOTIDE SEQUENCE</scope>
    <source>
        <strain evidence="2">WJC10195</strain>
    </source>
</reference>
<protein>
    <submittedName>
        <fullName evidence="2">Uncharacterized protein</fullName>
    </submittedName>
</protein>
<organism evidence="2 3">
    <name type="scientific">Synaphobranchus kaupii</name>
    <name type="common">Kaup's arrowtooth eel</name>
    <dbReference type="NCBI Taxonomy" id="118154"/>
    <lineage>
        <taxon>Eukaryota</taxon>
        <taxon>Metazoa</taxon>
        <taxon>Chordata</taxon>
        <taxon>Craniata</taxon>
        <taxon>Vertebrata</taxon>
        <taxon>Euteleostomi</taxon>
        <taxon>Actinopterygii</taxon>
        <taxon>Neopterygii</taxon>
        <taxon>Teleostei</taxon>
        <taxon>Anguilliformes</taxon>
        <taxon>Synaphobranchidae</taxon>
        <taxon>Synaphobranchus</taxon>
    </lineage>
</organism>
<gene>
    <name evidence="2" type="ORF">SKAU_G00051000</name>
</gene>
<dbReference type="EMBL" id="JAINUF010000002">
    <property type="protein sequence ID" value="KAJ8374520.1"/>
    <property type="molecule type" value="Genomic_DNA"/>
</dbReference>
<comment type="caution">
    <text evidence="2">The sequence shown here is derived from an EMBL/GenBank/DDBJ whole genome shotgun (WGS) entry which is preliminary data.</text>
</comment>
<name>A0A9Q1J9S1_SYNKA</name>
<dbReference type="Proteomes" id="UP001152622">
    <property type="component" value="Chromosome 2"/>
</dbReference>
<accession>A0A9Q1J9S1</accession>
<dbReference type="AlphaFoldDB" id="A0A9Q1J9S1"/>
<proteinExistence type="predicted"/>
<evidence type="ECO:0000256" key="1">
    <source>
        <dbReference type="SAM" id="MobiDB-lite"/>
    </source>
</evidence>
<evidence type="ECO:0000313" key="3">
    <source>
        <dbReference type="Proteomes" id="UP001152622"/>
    </source>
</evidence>
<evidence type="ECO:0000313" key="2">
    <source>
        <dbReference type="EMBL" id="KAJ8374520.1"/>
    </source>
</evidence>
<feature type="compositionally biased region" description="Low complexity" evidence="1">
    <location>
        <begin position="24"/>
        <end position="44"/>
    </location>
</feature>
<feature type="region of interest" description="Disordered" evidence="1">
    <location>
        <begin position="13"/>
        <end position="84"/>
    </location>
</feature>
<keyword evidence="3" id="KW-1185">Reference proteome</keyword>